<keyword evidence="3" id="KW-1185">Reference proteome</keyword>
<evidence type="ECO:0000313" key="3">
    <source>
        <dbReference type="Proteomes" id="UP001141806"/>
    </source>
</evidence>
<feature type="region of interest" description="Disordered" evidence="1">
    <location>
        <begin position="1"/>
        <end position="73"/>
    </location>
</feature>
<evidence type="ECO:0000313" key="2">
    <source>
        <dbReference type="EMBL" id="KAJ4941325.1"/>
    </source>
</evidence>
<dbReference type="Proteomes" id="UP001141806">
    <property type="component" value="Unassembled WGS sequence"/>
</dbReference>
<organism evidence="2 3">
    <name type="scientific">Protea cynaroides</name>
    <dbReference type="NCBI Taxonomy" id="273540"/>
    <lineage>
        <taxon>Eukaryota</taxon>
        <taxon>Viridiplantae</taxon>
        <taxon>Streptophyta</taxon>
        <taxon>Embryophyta</taxon>
        <taxon>Tracheophyta</taxon>
        <taxon>Spermatophyta</taxon>
        <taxon>Magnoliopsida</taxon>
        <taxon>Proteales</taxon>
        <taxon>Proteaceae</taxon>
        <taxon>Protea</taxon>
    </lineage>
</organism>
<dbReference type="AlphaFoldDB" id="A0A9Q0GNQ3"/>
<name>A0A9Q0GNQ3_9MAGN</name>
<dbReference type="EMBL" id="JAMYWD010001744">
    <property type="protein sequence ID" value="KAJ4941325.1"/>
    <property type="molecule type" value="Genomic_DNA"/>
</dbReference>
<protein>
    <submittedName>
        <fullName evidence="2">Uncharacterized protein</fullName>
    </submittedName>
</protein>
<feature type="compositionally biased region" description="Polar residues" evidence="1">
    <location>
        <begin position="1"/>
        <end position="12"/>
    </location>
</feature>
<accession>A0A9Q0GNQ3</accession>
<gene>
    <name evidence="2" type="ORF">NE237_026734</name>
</gene>
<evidence type="ECO:0000256" key="1">
    <source>
        <dbReference type="SAM" id="MobiDB-lite"/>
    </source>
</evidence>
<reference evidence="2" key="1">
    <citation type="journal article" date="2023" name="Plant J.">
        <title>The genome of the king protea, Protea cynaroides.</title>
        <authorList>
            <person name="Chang J."/>
            <person name="Duong T.A."/>
            <person name="Schoeman C."/>
            <person name="Ma X."/>
            <person name="Roodt D."/>
            <person name="Barker N."/>
            <person name="Li Z."/>
            <person name="Van de Peer Y."/>
            <person name="Mizrachi E."/>
        </authorList>
    </citation>
    <scope>NUCLEOTIDE SEQUENCE</scope>
    <source>
        <tissue evidence="2">Young leaves</tissue>
    </source>
</reference>
<sequence length="114" mass="12208">MMWLGISSSSEVMPNGIGSELEGRTEILRMDQNPDQPAPQPQPPAEISVGSTGGPAGNAAPLEEGDRASSTAADQRPELFAAFRALNRALRELFLAAGTPLRDSSSMLMERRRN</sequence>
<proteinExistence type="predicted"/>
<comment type="caution">
    <text evidence="2">The sequence shown here is derived from an EMBL/GenBank/DDBJ whole genome shotgun (WGS) entry which is preliminary data.</text>
</comment>
<dbReference type="OrthoDB" id="1803495at2759"/>